<evidence type="ECO:0000313" key="6">
    <source>
        <dbReference type="EMBL" id="OWF47197.1"/>
    </source>
</evidence>
<organism evidence="6 7">
    <name type="scientific">Mizuhopecten yessoensis</name>
    <name type="common">Japanese scallop</name>
    <name type="synonym">Patinopecten yessoensis</name>
    <dbReference type="NCBI Taxonomy" id="6573"/>
    <lineage>
        <taxon>Eukaryota</taxon>
        <taxon>Metazoa</taxon>
        <taxon>Spiralia</taxon>
        <taxon>Lophotrochozoa</taxon>
        <taxon>Mollusca</taxon>
        <taxon>Bivalvia</taxon>
        <taxon>Autobranchia</taxon>
        <taxon>Pteriomorphia</taxon>
        <taxon>Pectinida</taxon>
        <taxon>Pectinoidea</taxon>
        <taxon>Pectinidae</taxon>
        <taxon>Mizuhopecten</taxon>
    </lineage>
</organism>
<keyword evidence="7" id="KW-1185">Reference proteome</keyword>
<name>A0A210QEJ3_MIZYE</name>
<dbReference type="Gene3D" id="1.10.630.10">
    <property type="entry name" value="Cytochrome P450"/>
    <property type="match status" value="1"/>
</dbReference>
<evidence type="ECO:0000256" key="5">
    <source>
        <dbReference type="ARBA" id="ARBA00023004"/>
    </source>
</evidence>
<dbReference type="GO" id="GO:0008395">
    <property type="term" value="F:steroid hydroxylase activity"/>
    <property type="evidence" value="ECO:0007669"/>
    <property type="project" value="TreeGrafter"/>
</dbReference>
<comment type="caution">
    <text evidence="6">The sequence shown here is derived from an EMBL/GenBank/DDBJ whole genome shotgun (WGS) entry which is preliminary data.</text>
</comment>
<keyword evidence="5" id="KW-0408">Iron</keyword>
<dbReference type="GO" id="GO:0020037">
    <property type="term" value="F:heme binding"/>
    <property type="evidence" value="ECO:0007669"/>
    <property type="project" value="InterPro"/>
</dbReference>
<evidence type="ECO:0000256" key="1">
    <source>
        <dbReference type="ARBA" id="ARBA00010617"/>
    </source>
</evidence>
<gene>
    <name evidence="6" type="ORF">KP79_PYT18649</name>
</gene>
<dbReference type="PANTHER" id="PTHR24302:SF15">
    <property type="entry name" value="FATTY-ACID PEROXYGENASE"/>
    <property type="match status" value="1"/>
</dbReference>
<dbReference type="GO" id="GO:0016705">
    <property type="term" value="F:oxidoreductase activity, acting on paired donors, with incorporation or reduction of molecular oxygen"/>
    <property type="evidence" value="ECO:0007669"/>
    <property type="project" value="InterPro"/>
</dbReference>
<dbReference type="EMBL" id="NEDP02004006">
    <property type="protein sequence ID" value="OWF47197.1"/>
    <property type="molecule type" value="Genomic_DNA"/>
</dbReference>
<evidence type="ECO:0000256" key="2">
    <source>
        <dbReference type="ARBA" id="ARBA00022617"/>
    </source>
</evidence>
<keyword evidence="4" id="KW-0560">Oxidoreductase</keyword>
<dbReference type="Proteomes" id="UP000242188">
    <property type="component" value="Unassembled WGS sequence"/>
</dbReference>
<keyword evidence="2" id="KW-0349">Heme</keyword>
<protein>
    <submittedName>
        <fullName evidence="6">Cytochrome P450 3A14</fullName>
    </submittedName>
</protein>
<evidence type="ECO:0000256" key="3">
    <source>
        <dbReference type="ARBA" id="ARBA00022723"/>
    </source>
</evidence>
<dbReference type="InterPro" id="IPR050705">
    <property type="entry name" value="Cytochrome_P450_3A"/>
</dbReference>
<dbReference type="AlphaFoldDB" id="A0A210QEJ3"/>
<evidence type="ECO:0000256" key="4">
    <source>
        <dbReference type="ARBA" id="ARBA00023002"/>
    </source>
</evidence>
<dbReference type="SUPFAM" id="SSF48264">
    <property type="entry name" value="Cytochrome P450"/>
    <property type="match status" value="1"/>
</dbReference>
<reference evidence="6 7" key="1">
    <citation type="journal article" date="2017" name="Nat. Ecol. Evol.">
        <title>Scallop genome provides insights into evolution of bilaterian karyotype and development.</title>
        <authorList>
            <person name="Wang S."/>
            <person name="Zhang J."/>
            <person name="Jiao W."/>
            <person name="Li J."/>
            <person name="Xun X."/>
            <person name="Sun Y."/>
            <person name="Guo X."/>
            <person name="Huan P."/>
            <person name="Dong B."/>
            <person name="Zhang L."/>
            <person name="Hu X."/>
            <person name="Sun X."/>
            <person name="Wang J."/>
            <person name="Zhao C."/>
            <person name="Wang Y."/>
            <person name="Wang D."/>
            <person name="Huang X."/>
            <person name="Wang R."/>
            <person name="Lv J."/>
            <person name="Li Y."/>
            <person name="Zhang Z."/>
            <person name="Liu B."/>
            <person name="Lu W."/>
            <person name="Hui Y."/>
            <person name="Liang J."/>
            <person name="Zhou Z."/>
            <person name="Hou R."/>
            <person name="Li X."/>
            <person name="Liu Y."/>
            <person name="Li H."/>
            <person name="Ning X."/>
            <person name="Lin Y."/>
            <person name="Zhao L."/>
            <person name="Xing Q."/>
            <person name="Dou J."/>
            <person name="Li Y."/>
            <person name="Mao J."/>
            <person name="Guo H."/>
            <person name="Dou H."/>
            <person name="Li T."/>
            <person name="Mu C."/>
            <person name="Jiang W."/>
            <person name="Fu Q."/>
            <person name="Fu X."/>
            <person name="Miao Y."/>
            <person name="Liu J."/>
            <person name="Yu Q."/>
            <person name="Li R."/>
            <person name="Liao H."/>
            <person name="Li X."/>
            <person name="Kong Y."/>
            <person name="Jiang Z."/>
            <person name="Chourrout D."/>
            <person name="Li R."/>
            <person name="Bao Z."/>
        </authorList>
    </citation>
    <scope>NUCLEOTIDE SEQUENCE [LARGE SCALE GENOMIC DNA]</scope>
    <source>
        <strain evidence="6 7">PY_sf001</strain>
    </source>
</reference>
<evidence type="ECO:0000313" key="7">
    <source>
        <dbReference type="Proteomes" id="UP000242188"/>
    </source>
</evidence>
<dbReference type="InterPro" id="IPR001128">
    <property type="entry name" value="Cyt_P450"/>
</dbReference>
<sequence length="108" mass="12112">MAPLIKEACETLVRTCRNNIKSGDDGQVEMRRLFGGYTMDVISSTAFGIHVDSQSNPDDLFVTYAKKMFDITLVSPVLLLINFPHPKRLTTTHWTKSPLDTVLETVLV</sequence>
<proteinExistence type="inferred from homology"/>
<dbReference type="STRING" id="6573.A0A210QEJ3"/>
<dbReference type="GO" id="GO:0005506">
    <property type="term" value="F:iron ion binding"/>
    <property type="evidence" value="ECO:0007669"/>
    <property type="project" value="InterPro"/>
</dbReference>
<dbReference type="PANTHER" id="PTHR24302">
    <property type="entry name" value="CYTOCHROME P450 FAMILY 3"/>
    <property type="match status" value="1"/>
</dbReference>
<dbReference type="Pfam" id="PF00067">
    <property type="entry name" value="p450"/>
    <property type="match status" value="1"/>
</dbReference>
<comment type="similarity">
    <text evidence="1">Belongs to the cytochrome P450 family.</text>
</comment>
<dbReference type="InterPro" id="IPR036396">
    <property type="entry name" value="Cyt_P450_sf"/>
</dbReference>
<accession>A0A210QEJ3</accession>
<keyword evidence="3" id="KW-0479">Metal-binding</keyword>